<dbReference type="PANTHER" id="PTHR42743:SF11">
    <property type="entry name" value="AMINODEOXYCHORISMATE LYASE"/>
    <property type="match status" value="1"/>
</dbReference>
<dbReference type="InterPro" id="IPR036038">
    <property type="entry name" value="Aminotransferase-like"/>
</dbReference>
<keyword evidence="3" id="KW-0663">Pyridoxal phosphate</keyword>
<accession>X1K8W6</accession>
<sequence length="193" mass="21475">IMLLIVAPSRKVPSTSDTIWADEGRVLVVVRAYEPPKEYVRAHVVPSKRISSSPLSRIKSINYLENVLARREAERMGYDEAIFLNERGEVAEGSSTNIFWVKQGVLHTPALECGLLPGITREALISLAPELGLEVKEGKFNLNEILTSQGAFFTNSLIGITSITEIDKAELTVDGKLFSRLRNPLFRKLGWIP</sequence>
<evidence type="ECO:0000313" key="4">
    <source>
        <dbReference type="EMBL" id="GAI03447.1"/>
    </source>
</evidence>
<comment type="cofactor">
    <cofactor evidence="1">
        <name>pyridoxal 5'-phosphate</name>
        <dbReference type="ChEBI" id="CHEBI:597326"/>
    </cofactor>
</comment>
<dbReference type="GO" id="GO:0003824">
    <property type="term" value="F:catalytic activity"/>
    <property type="evidence" value="ECO:0007669"/>
    <property type="project" value="InterPro"/>
</dbReference>
<evidence type="ECO:0000256" key="2">
    <source>
        <dbReference type="ARBA" id="ARBA00009320"/>
    </source>
</evidence>
<dbReference type="PROSITE" id="PS00770">
    <property type="entry name" value="AA_TRANSFER_CLASS_4"/>
    <property type="match status" value="1"/>
</dbReference>
<evidence type="ECO:0008006" key="5">
    <source>
        <dbReference type="Google" id="ProtNLM"/>
    </source>
</evidence>
<dbReference type="GO" id="GO:0008652">
    <property type="term" value="P:amino acid biosynthetic process"/>
    <property type="evidence" value="ECO:0007669"/>
    <property type="project" value="UniProtKB-ARBA"/>
</dbReference>
<reference evidence="4" key="1">
    <citation type="journal article" date="2014" name="Front. Microbiol.">
        <title>High frequency of phylogenetically diverse reductive dehalogenase-homologous genes in deep subseafloor sedimentary metagenomes.</title>
        <authorList>
            <person name="Kawai M."/>
            <person name="Futagami T."/>
            <person name="Toyoda A."/>
            <person name="Takaki Y."/>
            <person name="Nishi S."/>
            <person name="Hori S."/>
            <person name="Arai W."/>
            <person name="Tsubouchi T."/>
            <person name="Morono Y."/>
            <person name="Uchiyama I."/>
            <person name="Ito T."/>
            <person name="Fujiyama A."/>
            <person name="Inagaki F."/>
            <person name="Takami H."/>
        </authorList>
    </citation>
    <scope>NUCLEOTIDE SEQUENCE</scope>
    <source>
        <strain evidence="4">Expedition CK06-06</strain>
    </source>
</reference>
<evidence type="ECO:0000256" key="1">
    <source>
        <dbReference type="ARBA" id="ARBA00001933"/>
    </source>
</evidence>
<dbReference type="GO" id="GO:0005829">
    <property type="term" value="C:cytosol"/>
    <property type="evidence" value="ECO:0007669"/>
    <property type="project" value="TreeGrafter"/>
</dbReference>
<dbReference type="EMBL" id="BARV01008394">
    <property type="protein sequence ID" value="GAI03447.1"/>
    <property type="molecule type" value="Genomic_DNA"/>
</dbReference>
<dbReference type="InterPro" id="IPR001544">
    <property type="entry name" value="Aminotrans_IV"/>
</dbReference>
<proteinExistence type="inferred from homology"/>
<dbReference type="InterPro" id="IPR043132">
    <property type="entry name" value="BCAT-like_C"/>
</dbReference>
<dbReference type="Pfam" id="PF01063">
    <property type="entry name" value="Aminotran_4"/>
    <property type="match status" value="1"/>
</dbReference>
<organism evidence="4">
    <name type="scientific">marine sediment metagenome</name>
    <dbReference type="NCBI Taxonomy" id="412755"/>
    <lineage>
        <taxon>unclassified sequences</taxon>
        <taxon>metagenomes</taxon>
        <taxon>ecological metagenomes</taxon>
    </lineage>
</organism>
<gene>
    <name evidence="4" type="ORF">S06H3_16883</name>
</gene>
<dbReference type="CDD" id="cd00449">
    <property type="entry name" value="PLPDE_IV"/>
    <property type="match status" value="1"/>
</dbReference>
<dbReference type="FunFam" id="3.20.10.10:FF:000002">
    <property type="entry name" value="D-alanine aminotransferase"/>
    <property type="match status" value="1"/>
</dbReference>
<feature type="non-terminal residue" evidence="4">
    <location>
        <position position="1"/>
    </location>
</feature>
<dbReference type="InterPro" id="IPR050571">
    <property type="entry name" value="Class-IV_PLP-Dep_Aminotrnsfr"/>
</dbReference>
<dbReference type="SUPFAM" id="SSF56752">
    <property type="entry name" value="D-aminoacid aminotransferase-like PLP-dependent enzymes"/>
    <property type="match status" value="1"/>
</dbReference>
<dbReference type="Gene3D" id="3.20.10.10">
    <property type="entry name" value="D-amino Acid Aminotransferase, subunit A, domain 2"/>
    <property type="match status" value="1"/>
</dbReference>
<protein>
    <recommendedName>
        <fullName evidence="5">Aminotransferase class IV</fullName>
    </recommendedName>
</protein>
<dbReference type="AlphaFoldDB" id="X1K8W6"/>
<comment type="similarity">
    <text evidence="2">Belongs to the class-IV pyridoxal-phosphate-dependent aminotransferase family.</text>
</comment>
<name>X1K8W6_9ZZZZ</name>
<dbReference type="PANTHER" id="PTHR42743">
    <property type="entry name" value="AMINO-ACID AMINOTRANSFERASE"/>
    <property type="match status" value="1"/>
</dbReference>
<comment type="caution">
    <text evidence="4">The sequence shown here is derived from an EMBL/GenBank/DDBJ whole genome shotgun (WGS) entry which is preliminary data.</text>
</comment>
<dbReference type="InterPro" id="IPR018300">
    <property type="entry name" value="Aminotrans_IV_CS"/>
</dbReference>
<evidence type="ECO:0000256" key="3">
    <source>
        <dbReference type="ARBA" id="ARBA00022898"/>
    </source>
</evidence>
<dbReference type="GO" id="GO:0046394">
    <property type="term" value="P:carboxylic acid biosynthetic process"/>
    <property type="evidence" value="ECO:0007669"/>
    <property type="project" value="UniProtKB-ARBA"/>
</dbReference>